<evidence type="ECO:0000313" key="2">
    <source>
        <dbReference type="EMBL" id="CAK9030869.1"/>
    </source>
</evidence>
<name>A0ABP0KVH1_9DINO</name>
<keyword evidence="3" id="KW-1185">Reference proteome</keyword>
<dbReference type="EMBL" id="CAXAMM010013247">
    <property type="protein sequence ID" value="CAK9030869.1"/>
    <property type="molecule type" value="Genomic_DNA"/>
</dbReference>
<dbReference type="SUPFAM" id="SSF53474">
    <property type="entry name" value="alpha/beta-Hydrolases"/>
    <property type="match status" value="1"/>
</dbReference>
<gene>
    <name evidence="2" type="ORF">SCF082_LOCUS19381</name>
</gene>
<dbReference type="Gene3D" id="3.40.50.1820">
    <property type="entry name" value="alpha/beta hydrolase"/>
    <property type="match status" value="1"/>
</dbReference>
<dbReference type="InterPro" id="IPR000073">
    <property type="entry name" value="AB_hydrolase_1"/>
</dbReference>
<dbReference type="PANTHER" id="PTHR37471:SF1">
    <property type="entry name" value="AB HYDROLASE-1 DOMAIN-CONTAINING PROTEIN"/>
    <property type="match status" value="1"/>
</dbReference>
<evidence type="ECO:0000259" key="1">
    <source>
        <dbReference type="Pfam" id="PF12697"/>
    </source>
</evidence>
<proteinExistence type="predicted"/>
<evidence type="ECO:0000313" key="3">
    <source>
        <dbReference type="Proteomes" id="UP001642464"/>
    </source>
</evidence>
<dbReference type="InterPro" id="IPR029058">
    <property type="entry name" value="AB_hydrolase_fold"/>
</dbReference>
<reference evidence="2 3" key="1">
    <citation type="submission" date="2024-02" db="EMBL/GenBank/DDBJ databases">
        <authorList>
            <person name="Chen Y."/>
            <person name="Shah S."/>
            <person name="Dougan E. K."/>
            <person name="Thang M."/>
            <person name="Chan C."/>
        </authorList>
    </citation>
    <scope>NUCLEOTIDE SEQUENCE [LARGE SCALE GENOMIC DNA]</scope>
</reference>
<dbReference type="Proteomes" id="UP001642464">
    <property type="component" value="Unassembled WGS sequence"/>
</dbReference>
<comment type="caution">
    <text evidence="2">The sequence shown here is derived from an EMBL/GenBank/DDBJ whole genome shotgun (WGS) entry which is preliminary data.</text>
</comment>
<organism evidence="2 3">
    <name type="scientific">Durusdinium trenchii</name>
    <dbReference type="NCBI Taxonomy" id="1381693"/>
    <lineage>
        <taxon>Eukaryota</taxon>
        <taxon>Sar</taxon>
        <taxon>Alveolata</taxon>
        <taxon>Dinophyceae</taxon>
        <taxon>Suessiales</taxon>
        <taxon>Symbiodiniaceae</taxon>
        <taxon>Durusdinium</taxon>
    </lineage>
</organism>
<dbReference type="PANTHER" id="PTHR37471">
    <property type="entry name" value="UNNAMED PRODUCT"/>
    <property type="match status" value="1"/>
</dbReference>
<sequence length="459" mass="51876">MNVLPRRVLGAYFVAEGTGFAHHWYVKRRAKKAPPPELPPVDEEYGQNFMNLARCQGQGSDPLACARFARHAFFGAPPEALPREAVHTWLQSHLGAASDDALTALEATLGHFSPTRRGSTSFFVYGQGAVEAWYKPLLLRSFMEAQRFLARRRLKQQGFRETRDPTIPELSYWERCEGETDEPPLLVLHGYGRGLASPLFDGMLPALGRRRVIIADCGWLLVTRVPLRDLATVPTVRQIAEAVAARLERQPVDILAHSFGTAVASALIQKLEVHEVQPTKSAVVRRAVLMDPMCFVPGISKQAQLLRRTPMDLTTELLSETVPGSSGFSMWEVLRNVVNRPDPCVSASLDEETAAAERRKWIIHQTYFFNYFIFRDLVYSWVNNRALFGPDYLDRGLLRELNRQRRLLTIVAETDTMIPASQLRAELASEGSFMWLPTVGHGACQHREDVWLRVQDFLR</sequence>
<dbReference type="Pfam" id="PF12697">
    <property type="entry name" value="Abhydrolase_6"/>
    <property type="match status" value="1"/>
</dbReference>
<protein>
    <submittedName>
        <fullName evidence="2">5'-nucleotidase</fullName>
    </submittedName>
</protein>
<accession>A0ABP0KVH1</accession>
<feature type="domain" description="AB hydrolase-1" evidence="1">
    <location>
        <begin position="185"/>
        <end position="447"/>
    </location>
</feature>